<feature type="transmembrane region" description="Helical" evidence="1">
    <location>
        <begin position="54"/>
        <end position="71"/>
    </location>
</feature>
<proteinExistence type="predicted"/>
<feature type="transmembrane region" description="Helical" evidence="1">
    <location>
        <begin position="103"/>
        <end position="124"/>
    </location>
</feature>
<reference evidence="2 3" key="1">
    <citation type="submission" date="2021-05" db="EMBL/GenBank/DDBJ databases">
        <title>The draft genome of Geobacter pelophilus DSM 12255.</title>
        <authorList>
            <person name="Xu Z."/>
            <person name="Masuda Y."/>
            <person name="Itoh H."/>
            <person name="Senoo K."/>
        </authorList>
    </citation>
    <scope>NUCLEOTIDE SEQUENCE [LARGE SCALE GENOMIC DNA]</scope>
    <source>
        <strain evidence="2 3">DSM 12255</strain>
    </source>
</reference>
<dbReference type="PANTHER" id="PTHR41324:SF1">
    <property type="entry name" value="DUF2232 DOMAIN-CONTAINING PROTEIN"/>
    <property type="match status" value="1"/>
</dbReference>
<sequence length="312" mass="33150">MNLPSKGILLDILKGSAATVALFLAYASLPLVGVLGGMLAPLPATFYSLRLGRGAGGAIVIVSASLLGLVADSRILVLYLLQAATVSVLLPIFLQAKGVARSIVLAAASSLAIMVIASFGYSMVSGINLDAEIQKWLGAGIAQTAALYSKSGLKDAELQALKDGLQQAGSVMVRVYPAMLAISQAFIVIITMLAIAGFVRRGQLQLAMGEFSEFRNSDHLIWLLIVSGFALLIPDALVARVALNVLLVVCFAYFFQGLAVMANFFTRFAVPAVGRFLFYTFLVLQPYLLAGVAILGIFDMWGNFRAPKQQNL</sequence>
<comment type="caution">
    <text evidence="2">The sequence shown here is derived from an EMBL/GenBank/DDBJ whole genome shotgun (WGS) entry which is preliminary data.</text>
</comment>
<evidence type="ECO:0000256" key="1">
    <source>
        <dbReference type="SAM" id="Phobius"/>
    </source>
</evidence>
<dbReference type="PANTHER" id="PTHR41324">
    <property type="entry name" value="MEMBRANE PROTEIN-RELATED"/>
    <property type="match status" value="1"/>
</dbReference>
<dbReference type="AlphaFoldDB" id="A0AAW4KZM3"/>
<keyword evidence="3" id="KW-1185">Reference proteome</keyword>
<feature type="transmembrane region" description="Helical" evidence="1">
    <location>
        <begin position="20"/>
        <end position="42"/>
    </location>
</feature>
<dbReference type="Pfam" id="PF09991">
    <property type="entry name" value="DUF2232"/>
    <property type="match status" value="1"/>
</dbReference>
<feature type="transmembrane region" description="Helical" evidence="1">
    <location>
        <begin position="175"/>
        <end position="199"/>
    </location>
</feature>
<keyword evidence="1" id="KW-0812">Transmembrane</keyword>
<feature type="transmembrane region" description="Helical" evidence="1">
    <location>
        <begin position="276"/>
        <end position="298"/>
    </location>
</feature>
<feature type="transmembrane region" description="Helical" evidence="1">
    <location>
        <begin position="77"/>
        <end position="96"/>
    </location>
</feature>
<evidence type="ECO:0000313" key="2">
    <source>
        <dbReference type="EMBL" id="MBT0663377.1"/>
    </source>
</evidence>
<organism evidence="2 3">
    <name type="scientific">Geoanaerobacter pelophilus</name>
    <dbReference type="NCBI Taxonomy" id="60036"/>
    <lineage>
        <taxon>Bacteria</taxon>
        <taxon>Pseudomonadati</taxon>
        <taxon>Thermodesulfobacteriota</taxon>
        <taxon>Desulfuromonadia</taxon>
        <taxon>Geobacterales</taxon>
        <taxon>Geobacteraceae</taxon>
        <taxon>Geoanaerobacter</taxon>
    </lineage>
</organism>
<accession>A0AAW4KZM3</accession>
<dbReference type="EMBL" id="JAHCVJ010000001">
    <property type="protein sequence ID" value="MBT0663377.1"/>
    <property type="molecule type" value="Genomic_DNA"/>
</dbReference>
<evidence type="ECO:0000313" key="3">
    <source>
        <dbReference type="Proteomes" id="UP000811899"/>
    </source>
</evidence>
<keyword evidence="1" id="KW-0472">Membrane</keyword>
<gene>
    <name evidence="2" type="ORF">KI809_03600</name>
</gene>
<feature type="transmembrane region" description="Helical" evidence="1">
    <location>
        <begin position="220"/>
        <end position="239"/>
    </location>
</feature>
<dbReference type="Proteomes" id="UP000811899">
    <property type="component" value="Unassembled WGS sequence"/>
</dbReference>
<protein>
    <submittedName>
        <fullName evidence="2">YybS family protein</fullName>
    </submittedName>
</protein>
<name>A0AAW4KZM3_9BACT</name>
<feature type="transmembrane region" description="Helical" evidence="1">
    <location>
        <begin position="245"/>
        <end position="264"/>
    </location>
</feature>
<keyword evidence="1" id="KW-1133">Transmembrane helix</keyword>
<dbReference type="InterPro" id="IPR018710">
    <property type="entry name" value="DUF2232"/>
</dbReference>
<dbReference type="RefSeq" id="WP_214170119.1">
    <property type="nucleotide sequence ID" value="NZ_JAHCVJ010000001.1"/>
</dbReference>